<evidence type="ECO:0000256" key="7">
    <source>
        <dbReference type="ARBA" id="ARBA00022741"/>
    </source>
</evidence>
<dbReference type="GO" id="GO:0000155">
    <property type="term" value="F:phosphorelay sensor kinase activity"/>
    <property type="evidence" value="ECO:0007669"/>
    <property type="project" value="InterPro"/>
</dbReference>
<dbReference type="SMART" id="SM00304">
    <property type="entry name" value="HAMP"/>
    <property type="match status" value="1"/>
</dbReference>
<keyword evidence="10" id="KW-1133">Transmembrane helix</keyword>
<evidence type="ECO:0000256" key="3">
    <source>
        <dbReference type="ARBA" id="ARBA00012438"/>
    </source>
</evidence>
<keyword evidence="10" id="KW-0472">Membrane</keyword>
<evidence type="ECO:0000256" key="5">
    <source>
        <dbReference type="ARBA" id="ARBA00022553"/>
    </source>
</evidence>
<dbReference type="InterPro" id="IPR005467">
    <property type="entry name" value="His_kinase_dom"/>
</dbReference>
<evidence type="ECO:0000256" key="10">
    <source>
        <dbReference type="SAM" id="Phobius"/>
    </source>
</evidence>
<comment type="catalytic activity">
    <reaction evidence="1">
        <text>ATP + protein L-histidine = ADP + protein N-phospho-L-histidine.</text>
        <dbReference type="EC" id="2.7.13.3"/>
    </reaction>
</comment>
<dbReference type="PRINTS" id="PR00344">
    <property type="entry name" value="BCTRLSENSOR"/>
</dbReference>
<dbReference type="STRING" id="64971.SAMN05421831_102306"/>
<dbReference type="Pfam" id="PF00512">
    <property type="entry name" value="HisKA"/>
    <property type="match status" value="1"/>
</dbReference>
<dbReference type="InterPro" id="IPR003661">
    <property type="entry name" value="HisK_dim/P_dom"/>
</dbReference>
<evidence type="ECO:0000313" key="14">
    <source>
        <dbReference type="Proteomes" id="UP000242999"/>
    </source>
</evidence>
<dbReference type="InterPro" id="IPR003594">
    <property type="entry name" value="HATPase_dom"/>
</dbReference>
<evidence type="ECO:0000256" key="1">
    <source>
        <dbReference type="ARBA" id="ARBA00000085"/>
    </source>
</evidence>
<evidence type="ECO:0000256" key="6">
    <source>
        <dbReference type="ARBA" id="ARBA00022679"/>
    </source>
</evidence>
<dbReference type="CDD" id="cd06225">
    <property type="entry name" value="HAMP"/>
    <property type="match status" value="1"/>
</dbReference>
<sequence>MSGFMAWHLSKQVKRFWQKLALFWQIFLITWLVNLIGMLLVAMLITKMQAQRHNQEIFLAHARGQAQAWIEAYEAGEHTKNDHQRHHMAIWITRTDTGEALVQRRYPPPVQALAFTYTSEQGVPYQIWVRPPRPPKLMNDWLEHWMSLQLVWLGLLAALSSLVLSGLIIRPLRALQAYVQAYYQEQDLSLRVAPELSARHDELGALAREFNTMAEYVQTQALQQQELLRDVSHELRAPLTRLQVAVGLVERQLGAEASLSQRLHKECQRLDTLISELLTFNRVQQQRLQGQNYQLNTLVEEVLAEIQIEQKPRPWQWQALSTSSQGYTDTHLLKRALANVLSNALKYTPETALIRVCASVHAGYFQLDIEDAGAGVAAEHLADLFTPFVRLYPQQASGQGLGLSITRKAMQRLGGDAQAYTSELGGLGIRLRWPQQLPQAVLAS</sequence>
<evidence type="ECO:0000259" key="12">
    <source>
        <dbReference type="PROSITE" id="PS50885"/>
    </source>
</evidence>
<name>A0A1H6RBE6_9GAMM</name>
<dbReference type="Proteomes" id="UP000242999">
    <property type="component" value="Unassembled WGS sequence"/>
</dbReference>
<dbReference type="CDD" id="cd00082">
    <property type="entry name" value="HisKA"/>
    <property type="match status" value="1"/>
</dbReference>
<evidence type="ECO:0000313" key="13">
    <source>
        <dbReference type="EMBL" id="SEI48512.1"/>
    </source>
</evidence>
<organism evidence="13 14">
    <name type="scientific">Allopseudospirillum japonicum</name>
    <dbReference type="NCBI Taxonomy" id="64971"/>
    <lineage>
        <taxon>Bacteria</taxon>
        <taxon>Pseudomonadati</taxon>
        <taxon>Pseudomonadota</taxon>
        <taxon>Gammaproteobacteria</taxon>
        <taxon>Oceanospirillales</taxon>
        <taxon>Oceanospirillaceae</taxon>
        <taxon>Allopseudospirillum</taxon>
    </lineage>
</organism>
<dbReference type="InterPro" id="IPR036097">
    <property type="entry name" value="HisK_dim/P_sf"/>
</dbReference>
<keyword evidence="8 13" id="KW-0418">Kinase</keyword>
<reference evidence="14" key="1">
    <citation type="submission" date="2016-10" db="EMBL/GenBank/DDBJ databases">
        <authorList>
            <person name="Varghese N."/>
            <person name="Submissions S."/>
        </authorList>
    </citation>
    <scope>NUCLEOTIDE SEQUENCE [LARGE SCALE GENOMIC DNA]</scope>
    <source>
        <strain evidence="14">DSM 7165</strain>
    </source>
</reference>
<accession>A0A1H6RBE6</accession>
<keyword evidence="14" id="KW-1185">Reference proteome</keyword>
<keyword evidence="5" id="KW-0597">Phosphoprotein</keyword>
<dbReference type="GO" id="GO:0005524">
    <property type="term" value="F:ATP binding"/>
    <property type="evidence" value="ECO:0007669"/>
    <property type="project" value="UniProtKB-KW"/>
</dbReference>
<dbReference type="EC" id="2.7.13.3" evidence="3"/>
<gene>
    <name evidence="13" type="ORF">SAMN05421831_102306</name>
</gene>
<feature type="transmembrane region" description="Helical" evidence="10">
    <location>
        <begin position="21"/>
        <end position="45"/>
    </location>
</feature>
<dbReference type="SMART" id="SM00388">
    <property type="entry name" value="HisKA"/>
    <property type="match status" value="1"/>
</dbReference>
<dbReference type="SUPFAM" id="SSF47384">
    <property type="entry name" value="Homodimeric domain of signal transducing histidine kinase"/>
    <property type="match status" value="1"/>
</dbReference>
<dbReference type="EMBL" id="FNYH01000002">
    <property type="protein sequence ID" value="SEI48512.1"/>
    <property type="molecule type" value="Genomic_DNA"/>
</dbReference>
<proteinExistence type="predicted"/>
<dbReference type="PROSITE" id="PS50885">
    <property type="entry name" value="HAMP"/>
    <property type="match status" value="1"/>
</dbReference>
<keyword evidence="6" id="KW-0808">Transferase</keyword>
<dbReference type="SUPFAM" id="SSF158472">
    <property type="entry name" value="HAMP domain-like"/>
    <property type="match status" value="1"/>
</dbReference>
<evidence type="ECO:0000256" key="4">
    <source>
        <dbReference type="ARBA" id="ARBA00022475"/>
    </source>
</evidence>
<keyword evidence="4" id="KW-1003">Cell membrane</keyword>
<dbReference type="SMART" id="SM00387">
    <property type="entry name" value="HATPase_c"/>
    <property type="match status" value="1"/>
</dbReference>
<dbReference type="InterPro" id="IPR003660">
    <property type="entry name" value="HAMP_dom"/>
</dbReference>
<dbReference type="Gene3D" id="6.10.340.10">
    <property type="match status" value="1"/>
</dbReference>
<dbReference type="InterPro" id="IPR004358">
    <property type="entry name" value="Sig_transdc_His_kin-like_C"/>
</dbReference>
<dbReference type="InterPro" id="IPR036890">
    <property type="entry name" value="HATPase_C_sf"/>
</dbReference>
<keyword evidence="7" id="KW-0547">Nucleotide-binding</keyword>
<evidence type="ECO:0000256" key="8">
    <source>
        <dbReference type="ARBA" id="ARBA00022777"/>
    </source>
</evidence>
<protein>
    <recommendedName>
        <fullName evidence="3">histidine kinase</fullName>
        <ecNumber evidence="3">2.7.13.3</ecNumber>
    </recommendedName>
</protein>
<dbReference type="OrthoDB" id="9804645at2"/>
<dbReference type="PANTHER" id="PTHR44936">
    <property type="entry name" value="SENSOR PROTEIN CREC"/>
    <property type="match status" value="1"/>
</dbReference>
<dbReference type="InterPro" id="IPR050980">
    <property type="entry name" value="2C_sensor_his_kinase"/>
</dbReference>
<feature type="transmembrane region" description="Helical" evidence="10">
    <location>
        <begin position="150"/>
        <end position="169"/>
    </location>
</feature>
<dbReference type="AlphaFoldDB" id="A0A1H6RBE6"/>
<dbReference type="Gene3D" id="1.10.287.130">
    <property type="match status" value="1"/>
</dbReference>
<evidence type="ECO:0000256" key="9">
    <source>
        <dbReference type="ARBA" id="ARBA00022840"/>
    </source>
</evidence>
<feature type="domain" description="Histidine kinase" evidence="11">
    <location>
        <begin position="230"/>
        <end position="437"/>
    </location>
</feature>
<dbReference type="Gene3D" id="3.30.565.10">
    <property type="entry name" value="Histidine kinase-like ATPase, C-terminal domain"/>
    <property type="match status" value="1"/>
</dbReference>
<dbReference type="PROSITE" id="PS50109">
    <property type="entry name" value="HIS_KIN"/>
    <property type="match status" value="1"/>
</dbReference>
<keyword evidence="10" id="KW-0812">Transmembrane</keyword>
<dbReference type="Pfam" id="PF02518">
    <property type="entry name" value="HATPase_c"/>
    <property type="match status" value="1"/>
</dbReference>
<dbReference type="RefSeq" id="WP_093308640.1">
    <property type="nucleotide sequence ID" value="NZ_FNYH01000002.1"/>
</dbReference>
<dbReference type="SUPFAM" id="SSF55874">
    <property type="entry name" value="ATPase domain of HSP90 chaperone/DNA topoisomerase II/histidine kinase"/>
    <property type="match status" value="1"/>
</dbReference>
<keyword evidence="9" id="KW-0067">ATP-binding</keyword>
<feature type="domain" description="HAMP" evidence="12">
    <location>
        <begin position="166"/>
        <end position="222"/>
    </location>
</feature>
<evidence type="ECO:0000256" key="2">
    <source>
        <dbReference type="ARBA" id="ARBA00004651"/>
    </source>
</evidence>
<dbReference type="GO" id="GO:0005886">
    <property type="term" value="C:plasma membrane"/>
    <property type="evidence" value="ECO:0007669"/>
    <property type="project" value="UniProtKB-SubCell"/>
</dbReference>
<dbReference type="PANTHER" id="PTHR44936:SF10">
    <property type="entry name" value="SENSOR PROTEIN RSTB"/>
    <property type="match status" value="1"/>
</dbReference>
<evidence type="ECO:0000259" key="11">
    <source>
        <dbReference type="PROSITE" id="PS50109"/>
    </source>
</evidence>
<dbReference type="Pfam" id="PF00672">
    <property type="entry name" value="HAMP"/>
    <property type="match status" value="1"/>
</dbReference>
<comment type="subcellular location">
    <subcellularLocation>
        <location evidence="2">Cell membrane</location>
        <topology evidence="2">Multi-pass membrane protein</topology>
    </subcellularLocation>
</comment>